<reference evidence="2" key="1">
    <citation type="submission" date="2025-08" db="UniProtKB">
        <authorList>
            <consortium name="WormBaseParasite"/>
        </authorList>
    </citation>
    <scope>IDENTIFICATION</scope>
</reference>
<evidence type="ECO:0000313" key="1">
    <source>
        <dbReference type="Proteomes" id="UP000887576"/>
    </source>
</evidence>
<organism evidence="1 2">
    <name type="scientific">Panagrolaimus sp. JU765</name>
    <dbReference type="NCBI Taxonomy" id="591449"/>
    <lineage>
        <taxon>Eukaryota</taxon>
        <taxon>Metazoa</taxon>
        <taxon>Ecdysozoa</taxon>
        <taxon>Nematoda</taxon>
        <taxon>Chromadorea</taxon>
        <taxon>Rhabditida</taxon>
        <taxon>Tylenchina</taxon>
        <taxon>Panagrolaimomorpha</taxon>
        <taxon>Panagrolaimoidea</taxon>
        <taxon>Panagrolaimidae</taxon>
        <taxon>Panagrolaimus</taxon>
    </lineage>
</organism>
<dbReference type="Proteomes" id="UP000887576">
    <property type="component" value="Unplaced"/>
</dbReference>
<protein>
    <submittedName>
        <fullName evidence="2">Ubiquitin-like protease family profile domain-containing protein</fullName>
    </submittedName>
</protein>
<evidence type="ECO:0000313" key="2">
    <source>
        <dbReference type="WBParaSite" id="JU765_v2.g17459.t2"/>
    </source>
</evidence>
<name>A0AC34QLF4_9BILA</name>
<accession>A0AC34QLF4</accession>
<dbReference type="WBParaSite" id="JU765_v2.g17459.t2">
    <property type="protein sequence ID" value="JU765_v2.g17459.t2"/>
    <property type="gene ID" value="JU765_v2.g17459"/>
</dbReference>
<sequence>MEIPTMEPLKKSNLIKEVDLGEPCKVPANSMIFADKVYTLPKHSFTLDKKHMLAILDVPTHSGNTKLQAKIHFKHILHCYILNPNVFDGGVALAVEISEFAIGRLFGALSDVGVDRKNVRMLSIYKYLLFDVPLNWRKDEQEITRFLLYFDAAHHFSDLPLDKGLVTLDELKEPTIIYFLNKAIFSGFMSQAKAKIKPVQSRGYSYVHFDTHVPEPELVTLDDEMPMEPALHETGEGFVVRDRKKQVQITLKEETMYHPCERLFAIANHEWLSGDDVDFQLDFYFKLLLTPEQQEKVMIKQMKFFLDLNMKGSVEKPEKMLIDDVNEIVLSDLPLKSMKDAGQEFDKDFVVVPVIFKEHWFVTVIVNPGASIHEMRFDGSLPDHDETKRTTILVMDSLKDFRALSIDDGDGIFNLLTSYLASAKDKCDKFTKTSKFNRGLVKKIMVQVPQQPNAIDCGVYLVKFIEHFFKNLPDPDNLPTDLTEPEPEMFKDFDASKARDSLFRNVCDLMINYEIGQRYKNELQVISNQHKEGNVFKSIFYPAAGELVALGSEPF</sequence>
<proteinExistence type="predicted"/>